<evidence type="ECO:0000313" key="9">
    <source>
        <dbReference type="EMBL" id="MBM7557764.1"/>
    </source>
</evidence>
<accession>A0A938XVU2</accession>
<keyword evidence="4 7" id="KW-0255">Endonuclease</keyword>
<comment type="caution">
    <text evidence="9">The sequence shown here is derived from an EMBL/GenBank/DDBJ whole genome shotgun (WGS) entry which is preliminary data.</text>
</comment>
<dbReference type="Gene3D" id="3.30.230.10">
    <property type="match status" value="1"/>
</dbReference>
<reference evidence="9" key="1">
    <citation type="submission" date="2021-01" db="EMBL/GenBank/DDBJ databases">
        <title>Genomic Encyclopedia of Type Strains, Phase IV (KMG-IV): sequencing the most valuable type-strain genomes for metagenomic binning, comparative biology and taxonomic classification.</title>
        <authorList>
            <person name="Goeker M."/>
        </authorList>
    </citation>
    <scope>NUCLEOTIDE SEQUENCE</scope>
    <source>
        <strain evidence="9">DSM 23230</strain>
    </source>
</reference>
<evidence type="ECO:0000256" key="2">
    <source>
        <dbReference type="ARBA" id="ARBA00022694"/>
    </source>
</evidence>
<evidence type="ECO:0000256" key="4">
    <source>
        <dbReference type="ARBA" id="ARBA00022759"/>
    </source>
</evidence>
<evidence type="ECO:0000256" key="6">
    <source>
        <dbReference type="ARBA" id="ARBA00022884"/>
    </source>
</evidence>
<keyword evidence="2 7" id="KW-0819">tRNA processing</keyword>
<dbReference type="PANTHER" id="PTHR33992">
    <property type="entry name" value="RIBONUCLEASE P PROTEIN COMPONENT"/>
    <property type="match status" value="1"/>
</dbReference>
<dbReference type="GO" id="GO:0004526">
    <property type="term" value="F:ribonuclease P activity"/>
    <property type="evidence" value="ECO:0007669"/>
    <property type="project" value="UniProtKB-UniRule"/>
</dbReference>
<comment type="catalytic activity">
    <reaction evidence="7">
        <text>Endonucleolytic cleavage of RNA, removing 5'-extranucleotides from tRNA precursor.</text>
        <dbReference type="EC" id="3.1.26.5"/>
    </reaction>
</comment>
<name>A0A938XVU2_9FIRM</name>
<comment type="similarity">
    <text evidence="7">Belongs to the RnpA family.</text>
</comment>
<dbReference type="Proteomes" id="UP000774000">
    <property type="component" value="Unassembled WGS sequence"/>
</dbReference>
<dbReference type="SUPFAM" id="SSF54211">
    <property type="entry name" value="Ribosomal protein S5 domain 2-like"/>
    <property type="match status" value="1"/>
</dbReference>
<comment type="subunit">
    <text evidence="7">Consists of a catalytic RNA component (M1 or rnpB) and a protein subunit.</text>
</comment>
<evidence type="ECO:0000256" key="5">
    <source>
        <dbReference type="ARBA" id="ARBA00022801"/>
    </source>
</evidence>
<dbReference type="PANTHER" id="PTHR33992:SF1">
    <property type="entry name" value="RIBONUCLEASE P PROTEIN COMPONENT"/>
    <property type="match status" value="1"/>
</dbReference>
<evidence type="ECO:0000256" key="8">
    <source>
        <dbReference type="NCBIfam" id="TIGR00188"/>
    </source>
</evidence>
<gene>
    <name evidence="7" type="primary">rnpA</name>
    <name evidence="9" type="ORF">JOC47_002630</name>
</gene>
<dbReference type="HAMAP" id="MF_00227">
    <property type="entry name" value="RNase_P"/>
    <property type="match status" value="1"/>
</dbReference>
<comment type="function">
    <text evidence="1 7">RNaseP catalyzes the removal of the 5'-leader sequence from pre-tRNA to produce the mature 5'-terminus. It can also cleave other RNA substrates such as 4.5S RNA. The protein component plays an auxiliary but essential role in vivo by binding to the 5'-leader sequence and broadening the substrate specificity of the ribozyme.</text>
</comment>
<dbReference type="GO" id="GO:0042781">
    <property type="term" value="F:3'-tRNA processing endoribonuclease activity"/>
    <property type="evidence" value="ECO:0007669"/>
    <property type="project" value="TreeGrafter"/>
</dbReference>
<keyword evidence="6 7" id="KW-0694">RNA-binding</keyword>
<protein>
    <recommendedName>
        <fullName evidence="7 8">Ribonuclease P protein component</fullName>
        <shortName evidence="7">RNase P protein</shortName>
        <shortName evidence="7">RNaseP protein</shortName>
        <ecNumber evidence="7 8">3.1.26.5</ecNumber>
    </recommendedName>
    <alternativeName>
        <fullName evidence="7">Protein C5</fullName>
    </alternativeName>
</protein>
<keyword evidence="10" id="KW-1185">Reference proteome</keyword>
<evidence type="ECO:0000256" key="3">
    <source>
        <dbReference type="ARBA" id="ARBA00022722"/>
    </source>
</evidence>
<organism evidence="9 10">
    <name type="scientific">Halanaerobacter jeridensis</name>
    <dbReference type="NCBI Taxonomy" id="706427"/>
    <lineage>
        <taxon>Bacteria</taxon>
        <taxon>Bacillati</taxon>
        <taxon>Bacillota</taxon>
        <taxon>Clostridia</taxon>
        <taxon>Halanaerobiales</taxon>
        <taxon>Halobacteroidaceae</taxon>
        <taxon>Halanaerobacter</taxon>
    </lineage>
</organism>
<keyword evidence="3 7" id="KW-0540">Nuclease</keyword>
<sequence>MKDGKLKKTHQFKNVYNNGQSYANRLLVLYVWENRRKIRRIGYSVSKKVGKAVVRNRIKRLLREIYRHNKDKLEVGYDLIFIARNPIVDASYQQIEAAANNLFAQADIIEG</sequence>
<dbReference type="InterPro" id="IPR020539">
    <property type="entry name" value="RNase_P_CS"/>
</dbReference>
<dbReference type="GO" id="GO:0001682">
    <property type="term" value="P:tRNA 5'-leader removal"/>
    <property type="evidence" value="ECO:0007669"/>
    <property type="project" value="UniProtKB-UniRule"/>
</dbReference>
<keyword evidence="5 7" id="KW-0378">Hydrolase</keyword>
<dbReference type="EMBL" id="JAFBDQ010000017">
    <property type="protein sequence ID" value="MBM7557764.1"/>
    <property type="molecule type" value="Genomic_DNA"/>
</dbReference>
<dbReference type="InterPro" id="IPR014721">
    <property type="entry name" value="Ribsml_uS5_D2-typ_fold_subgr"/>
</dbReference>
<dbReference type="RefSeq" id="WP_204702511.1">
    <property type="nucleotide sequence ID" value="NZ_JAFBDQ010000017.1"/>
</dbReference>
<dbReference type="AlphaFoldDB" id="A0A938XVU2"/>
<dbReference type="GO" id="GO:0030677">
    <property type="term" value="C:ribonuclease P complex"/>
    <property type="evidence" value="ECO:0007669"/>
    <property type="project" value="TreeGrafter"/>
</dbReference>
<dbReference type="EC" id="3.1.26.5" evidence="7 8"/>
<proteinExistence type="inferred from homology"/>
<evidence type="ECO:0000313" key="10">
    <source>
        <dbReference type="Proteomes" id="UP000774000"/>
    </source>
</evidence>
<dbReference type="NCBIfam" id="TIGR00188">
    <property type="entry name" value="rnpA"/>
    <property type="match status" value="1"/>
</dbReference>
<dbReference type="PROSITE" id="PS00648">
    <property type="entry name" value="RIBONUCLEASE_P"/>
    <property type="match status" value="1"/>
</dbReference>
<dbReference type="Pfam" id="PF00825">
    <property type="entry name" value="Ribonuclease_P"/>
    <property type="match status" value="1"/>
</dbReference>
<evidence type="ECO:0000256" key="7">
    <source>
        <dbReference type="HAMAP-Rule" id="MF_00227"/>
    </source>
</evidence>
<dbReference type="InterPro" id="IPR020568">
    <property type="entry name" value="Ribosomal_Su5_D2-typ_SF"/>
</dbReference>
<evidence type="ECO:0000256" key="1">
    <source>
        <dbReference type="ARBA" id="ARBA00002663"/>
    </source>
</evidence>
<dbReference type="GO" id="GO:0000049">
    <property type="term" value="F:tRNA binding"/>
    <property type="evidence" value="ECO:0007669"/>
    <property type="project" value="UniProtKB-UniRule"/>
</dbReference>
<dbReference type="InterPro" id="IPR000100">
    <property type="entry name" value="RNase_P"/>
</dbReference>